<dbReference type="InterPro" id="IPR009003">
    <property type="entry name" value="Peptidase_S1_PA"/>
</dbReference>
<proteinExistence type="inferred from homology"/>
<evidence type="ECO:0000256" key="5">
    <source>
        <dbReference type="ARBA" id="ARBA00022801"/>
    </source>
</evidence>
<name>A0ABU0YN38_9PROT</name>
<dbReference type="Pfam" id="PF13365">
    <property type="entry name" value="Trypsin_2"/>
    <property type="match status" value="1"/>
</dbReference>
<dbReference type="EMBL" id="JAUYVI010000005">
    <property type="protein sequence ID" value="MDQ7249134.1"/>
    <property type="molecule type" value="Genomic_DNA"/>
</dbReference>
<evidence type="ECO:0000256" key="1">
    <source>
        <dbReference type="ARBA" id="ARBA00008764"/>
    </source>
</evidence>
<keyword evidence="4" id="KW-0677">Repeat</keyword>
<feature type="repeat" description="TPR" evidence="8">
    <location>
        <begin position="431"/>
        <end position="464"/>
    </location>
</feature>
<accession>A0ABU0YN38</accession>
<comment type="similarity">
    <text evidence="1 9">Belongs to the peptidase S1B family.</text>
</comment>
<dbReference type="SUPFAM" id="SSF48452">
    <property type="entry name" value="TPR-like"/>
    <property type="match status" value="2"/>
</dbReference>
<dbReference type="SMART" id="SM00028">
    <property type="entry name" value="TPR"/>
    <property type="match status" value="6"/>
</dbReference>
<keyword evidence="3" id="KW-0732">Signal</keyword>
<evidence type="ECO:0000256" key="7">
    <source>
        <dbReference type="ARBA" id="ARBA00022825"/>
    </source>
</evidence>
<dbReference type="EC" id="3.4.21.-" evidence="9"/>
<dbReference type="InterPro" id="IPR019734">
    <property type="entry name" value="TPR_rpt"/>
</dbReference>
<dbReference type="Pfam" id="PF13432">
    <property type="entry name" value="TPR_16"/>
    <property type="match status" value="3"/>
</dbReference>
<dbReference type="Proteomes" id="UP001230156">
    <property type="component" value="Unassembled WGS sequence"/>
</dbReference>
<organism evidence="10 11">
    <name type="scientific">Dongia sedimenti</name>
    <dbReference type="NCBI Taxonomy" id="3064282"/>
    <lineage>
        <taxon>Bacteria</taxon>
        <taxon>Pseudomonadati</taxon>
        <taxon>Pseudomonadota</taxon>
        <taxon>Alphaproteobacteria</taxon>
        <taxon>Rhodospirillales</taxon>
        <taxon>Dongiaceae</taxon>
        <taxon>Dongia</taxon>
    </lineage>
</organism>
<evidence type="ECO:0000256" key="6">
    <source>
        <dbReference type="ARBA" id="ARBA00022803"/>
    </source>
</evidence>
<sequence>MAAPHNASAAGFGDDDRLAKAREKGTIYGAIGLVVHSDNIETEAGTGFLVSPCHVMTAYHVVAGKRKITERDTATFYVGEGDEGPAYSGGRRYAESTTAHPVVWGNFIDGESDVVAQRVKAVQSNGWNDWVLLRLDRCLGDAEHGWGYLRLEPIATRDLTRAGETPEAIAVGLPKDKDEDALTEDPSCRIVGQMYESGWQHDCLTLPGNSGGPILERKPATAGEWPRVLGITVSLILLDGMDPEEAEAAMLSADDPSYFTLLSTAVPVSAFINKVAQYLPQDPEVAAYIAKHGLDTGYSRGEDIDFDASIADLDQAVKAKPRDPELRLRHGLWQAAANNTDAAIDDYTKALELAPGYPAALLSRSQSLSDRDDNAKHDLDTAIADLTALIGRFKDSAELIMNRGYILTRDRRYDEAATDFTDVLRLRPKSSGALRARAGIYADLKRYDQAAEDYDRAIDLEPDLPISYIARGNFRSQLGRDAEAIADFDRAIELYPSAAEAYSGRAYVLLQQGNLKGAVKSFDQALKFNEKASYVLGGRASAYQILGDHDAAIRDYRAAVENDPGEPFIQLLYFVEQARAGKTDEAKQNFATFAADTRFDDWPRALAQFFAGTVDAAAIEKLAEAGETDFERKARAFDRDFYLGQAALIAGNNGEAQKRLGAVVATEDRQYIEYNIAAADVAKLKGIAQTSAPAANTTQN</sequence>
<dbReference type="PANTHER" id="PTHR44858:SF1">
    <property type="entry name" value="UDP-N-ACETYLGLUCOSAMINE--PEPTIDE N-ACETYLGLUCOSAMINYLTRANSFERASE SPINDLY-RELATED"/>
    <property type="match status" value="1"/>
</dbReference>
<dbReference type="Gene3D" id="2.40.10.10">
    <property type="entry name" value="Trypsin-like serine proteases"/>
    <property type="match status" value="2"/>
</dbReference>
<keyword evidence="2 9" id="KW-0645">Protease</keyword>
<evidence type="ECO:0000256" key="4">
    <source>
        <dbReference type="ARBA" id="ARBA00022737"/>
    </source>
</evidence>
<dbReference type="PANTHER" id="PTHR44858">
    <property type="entry name" value="TETRATRICOPEPTIDE REPEAT PROTEIN 6"/>
    <property type="match status" value="1"/>
</dbReference>
<evidence type="ECO:0000256" key="9">
    <source>
        <dbReference type="RuleBase" id="RU004296"/>
    </source>
</evidence>
<feature type="repeat" description="TPR" evidence="8">
    <location>
        <begin position="499"/>
        <end position="532"/>
    </location>
</feature>
<keyword evidence="7 9" id="KW-0720">Serine protease</keyword>
<evidence type="ECO:0000256" key="3">
    <source>
        <dbReference type="ARBA" id="ARBA00022729"/>
    </source>
</evidence>
<keyword evidence="5 9" id="KW-0378">Hydrolase</keyword>
<keyword evidence="6 8" id="KW-0802">TPR repeat</keyword>
<dbReference type="InterPro" id="IPR043504">
    <property type="entry name" value="Peptidase_S1_PA_chymotrypsin"/>
</dbReference>
<feature type="repeat" description="TPR" evidence="8">
    <location>
        <begin position="533"/>
        <end position="566"/>
    </location>
</feature>
<dbReference type="PROSITE" id="PS50005">
    <property type="entry name" value="TPR"/>
    <property type="match status" value="6"/>
</dbReference>
<dbReference type="Pfam" id="PF13181">
    <property type="entry name" value="TPR_8"/>
    <property type="match status" value="1"/>
</dbReference>
<evidence type="ECO:0000313" key="10">
    <source>
        <dbReference type="EMBL" id="MDQ7249134.1"/>
    </source>
</evidence>
<dbReference type="PRINTS" id="PR00839">
    <property type="entry name" value="V8PROTEASE"/>
</dbReference>
<evidence type="ECO:0000313" key="11">
    <source>
        <dbReference type="Proteomes" id="UP001230156"/>
    </source>
</evidence>
<comment type="caution">
    <text evidence="10">The sequence shown here is derived from an EMBL/GenBank/DDBJ whole genome shotgun (WGS) entry which is preliminary data.</text>
</comment>
<feature type="repeat" description="TPR" evidence="8">
    <location>
        <begin position="324"/>
        <end position="357"/>
    </location>
</feature>
<feature type="repeat" description="TPR" evidence="8">
    <location>
        <begin position="397"/>
        <end position="430"/>
    </location>
</feature>
<dbReference type="InterPro" id="IPR050498">
    <property type="entry name" value="Ycf3"/>
</dbReference>
<dbReference type="InterPro" id="IPR008256">
    <property type="entry name" value="Peptidase_S1B"/>
</dbReference>
<dbReference type="SUPFAM" id="SSF50494">
    <property type="entry name" value="Trypsin-like serine proteases"/>
    <property type="match status" value="1"/>
</dbReference>
<reference evidence="11" key="1">
    <citation type="submission" date="2023-08" db="EMBL/GenBank/DDBJ databases">
        <title>Rhodospirillaceae gen. nov., a novel taxon isolated from the Yangtze River Yuezi River estuary sludge.</title>
        <authorList>
            <person name="Ruan L."/>
        </authorList>
    </citation>
    <scope>NUCLEOTIDE SEQUENCE [LARGE SCALE GENOMIC DNA]</scope>
    <source>
        <strain evidence="11">R-7</strain>
    </source>
</reference>
<dbReference type="InterPro" id="IPR011990">
    <property type="entry name" value="TPR-like_helical_dom_sf"/>
</dbReference>
<gene>
    <name evidence="10" type="ORF">Q8A70_15710</name>
</gene>
<dbReference type="RefSeq" id="WP_379956802.1">
    <property type="nucleotide sequence ID" value="NZ_JAUYVI010000005.1"/>
</dbReference>
<protein>
    <recommendedName>
        <fullName evidence="9">Serine protease</fullName>
        <ecNumber evidence="9">3.4.21.-</ecNumber>
    </recommendedName>
</protein>
<evidence type="ECO:0000256" key="8">
    <source>
        <dbReference type="PROSITE-ProRule" id="PRU00339"/>
    </source>
</evidence>
<evidence type="ECO:0000256" key="2">
    <source>
        <dbReference type="ARBA" id="ARBA00022670"/>
    </source>
</evidence>
<keyword evidence="11" id="KW-1185">Reference proteome</keyword>
<feature type="repeat" description="TPR" evidence="8">
    <location>
        <begin position="465"/>
        <end position="498"/>
    </location>
</feature>
<dbReference type="Gene3D" id="1.25.40.10">
    <property type="entry name" value="Tetratricopeptide repeat domain"/>
    <property type="match status" value="3"/>
</dbReference>